<dbReference type="PANTHER" id="PTHR47354:SF1">
    <property type="entry name" value="CARNITINE MONOOXYGENASE REDUCTASE SUBUNIT"/>
    <property type="match status" value="1"/>
</dbReference>
<evidence type="ECO:0000259" key="8">
    <source>
        <dbReference type="PROSITE" id="PS51085"/>
    </source>
</evidence>
<accession>R7Y7J0</accession>
<keyword evidence="3" id="KW-0001">2Fe-2S</keyword>
<dbReference type="PROSITE" id="PS51085">
    <property type="entry name" value="2FE2S_FER_2"/>
    <property type="match status" value="1"/>
</dbReference>
<dbReference type="Gene3D" id="3.10.20.30">
    <property type="match status" value="1"/>
</dbReference>
<dbReference type="GO" id="GO:0046872">
    <property type="term" value="F:metal ion binding"/>
    <property type="evidence" value="ECO:0007669"/>
    <property type="project" value="UniProtKB-KW"/>
</dbReference>
<evidence type="ECO:0000259" key="9">
    <source>
        <dbReference type="PROSITE" id="PS51384"/>
    </source>
</evidence>
<dbReference type="SUPFAM" id="SSF52343">
    <property type="entry name" value="Ferredoxin reductase-like, C-terminal NADP-linked domain"/>
    <property type="match status" value="1"/>
</dbReference>
<dbReference type="InterPro" id="IPR039261">
    <property type="entry name" value="FNR_nucleotide-bd"/>
</dbReference>
<dbReference type="InterPro" id="IPR017927">
    <property type="entry name" value="FAD-bd_FR_type"/>
</dbReference>
<keyword evidence="6" id="KW-0408">Iron</keyword>
<dbReference type="PROSITE" id="PS51384">
    <property type="entry name" value="FAD_FR"/>
    <property type="match status" value="1"/>
</dbReference>
<reference evidence="10 11" key="1">
    <citation type="journal article" date="2013" name="Genome Announc.">
        <title>Draft Genome Sequence of a Benzothiophene-Desulfurizing Bacterium, Gordona terrae Strain C-6.</title>
        <authorList>
            <person name="Wang W."/>
            <person name="Ma T."/>
            <person name="Ren Y."/>
            <person name="Li G."/>
        </authorList>
    </citation>
    <scope>NUCLEOTIDE SEQUENCE [LARGE SCALE GENOMIC DNA]</scope>
    <source>
        <strain evidence="10 11">C-6</strain>
    </source>
</reference>
<dbReference type="PANTHER" id="PTHR47354">
    <property type="entry name" value="NADH OXIDOREDUCTASE HCR"/>
    <property type="match status" value="1"/>
</dbReference>
<evidence type="ECO:0000256" key="4">
    <source>
        <dbReference type="ARBA" id="ARBA00022723"/>
    </source>
</evidence>
<comment type="cofactor">
    <cofactor evidence="1">
        <name>FAD</name>
        <dbReference type="ChEBI" id="CHEBI:57692"/>
    </cofactor>
</comment>
<dbReference type="PATRIC" id="fig|1316928.3.peg.2905"/>
<comment type="caution">
    <text evidence="10">The sequence shown here is derived from an EMBL/GenBank/DDBJ whole genome shotgun (WGS) entry which is preliminary data.</text>
</comment>
<dbReference type="GO" id="GO:0016491">
    <property type="term" value="F:oxidoreductase activity"/>
    <property type="evidence" value="ECO:0007669"/>
    <property type="project" value="UniProtKB-KW"/>
</dbReference>
<keyword evidence="5" id="KW-0560">Oxidoreductase</keyword>
<evidence type="ECO:0000313" key="10">
    <source>
        <dbReference type="EMBL" id="EON32001.1"/>
    </source>
</evidence>
<dbReference type="InterPro" id="IPR001041">
    <property type="entry name" value="2Fe-2S_ferredoxin-type"/>
</dbReference>
<dbReference type="EMBL" id="AQPW01000017">
    <property type="protein sequence ID" value="EON32001.1"/>
    <property type="molecule type" value="Genomic_DNA"/>
</dbReference>
<evidence type="ECO:0000256" key="2">
    <source>
        <dbReference type="ARBA" id="ARBA00022630"/>
    </source>
</evidence>
<dbReference type="Gene3D" id="3.40.50.80">
    <property type="entry name" value="Nucleotide-binding domain of ferredoxin-NADP reductase (FNR) module"/>
    <property type="match status" value="1"/>
</dbReference>
<evidence type="ECO:0000256" key="6">
    <source>
        <dbReference type="ARBA" id="ARBA00023004"/>
    </source>
</evidence>
<gene>
    <name evidence="10" type="ORF">GTC6_14399</name>
</gene>
<dbReference type="SUPFAM" id="SSF63380">
    <property type="entry name" value="Riboflavin synthase domain-like"/>
    <property type="match status" value="1"/>
</dbReference>
<dbReference type="Proteomes" id="UP000013569">
    <property type="component" value="Unassembled WGS sequence"/>
</dbReference>
<feature type="domain" description="FAD-binding FR-type" evidence="9">
    <location>
        <begin position="1"/>
        <end position="96"/>
    </location>
</feature>
<keyword evidence="7" id="KW-0411">Iron-sulfur</keyword>
<dbReference type="InterPro" id="IPR012675">
    <property type="entry name" value="Beta-grasp_dom_sf"/>
</dbReference>
<evidence type="ECO:0000256" key="3">
    <source>
        <dbReference type="ARBA" id="ARBA00022714"/>
    </source>
</evidence>
<dbReference type="InterPro" id="IPR006058">
    <property type="entry name" value="2Fe2S_fd_BS"/>
</dbReference>
<dbReference type="Pfam" id="PF00175">
    <property type="entry name" value="NAD_binding_1"/>
    <property type="match status" value="1"/>
</dbReference>
<name>R7Y7J0_9ACTN</name>
<dbReference type="CDD" id="cd00207">
    <property type="entry name" value="fer2"/>
    <property type="match status" value="1"/>
</dbReference>
<dbReference type="AlphaFoldDB" id="R7Y7J0"/>
<dbReference type="Pfam" id="PF00111">
    <property type="entry name" value="Fer2"/>
    <property type="match status" value="1"/>
</dbReference>
<dbReference type="OrthoDB" id="502624at2"/>
<dbReference type="PROSITE" id="PS00197">
    <property type="entry name" value="2FE2S_FER_1"/>
    <property type="match status" value="1"/>
</dbReference>
<dbReference type="Gene3D" id="2.40.30.10">
    <property type="entry name" value="Translation factors"/>
    <property type="match status" value="1"/>
</dbReference>
<feature type="domain" description="2Fe-2S ferredoxin-type" evidence="8">
    <location>
        <begin position="219"/>
        <end position="306"/>
    </location>
</feature>
<dbReference type="SUPFAM" id="SSF54292">
    <property type="entry name" value="2Fe-2S ferredoxin-like"/>
    <property type="match status" value="1"/>
</dbReference>
<organism evidence="10 11">
    <name type="scientific">Gordonia terrae C-6</name>
    <dbReference type="NCBI Taxonomy" id="1316928"/>
    <lineage>
        <taxon>Bacteria</taxon>
        <taxon>Bacillati</taxon>
        <taxon>Actinomycetota</taxon>
        <taxon>Actinomycetes</taxon>
        <taxon>Mycobacteriales</taxon>
        <taxon>Gordoniaceae</taxon>
        <taxon>Gordonia</taxon>
    </lineage>
</organism>
<evidence type="ECO:0000256" key="5">
    <source>
        <dbReference type="ARBA" id="ARBA00023002"/>
    </source>
</evidence>
<keyword evidence="4" id="KW-0479">Metal-binding</keyword>
<dbReference type="InterPro" id="IPR036010">
    <property type="entry name" value="2Fe-2S_ferredoxin-like_sf"/>
</dbReference>
<evidence type="ECO:0000256" key="1">
    <source>
        <dbReference type="ARBA" id="ARBA00001974"/>
    </source>
</evidence>
<dbReference type="PRINTS" id="PR00409">
    <property type="entry name" value="PHDIOXRDTASE"/>
</dbReference>
<evidence type="ECO:0000313" key="11">
    <source>
        <dbReference type="Proteomes" id="UP000013569"/>
    </source>
</evidence>
<dbReference type="CDD" id="cd06185">
    <property type="entry name" value="PDR_like"/>
    <property type="match status" value="1"/>
</dbReference>
<dbReference type="GO" id="GO:0051537">
    <property type="term" value="F:2 iron, 2 sulfur cluster binding"/>
    <property type="evidence" value="ECO:0007669"/>
    <property type="project" value="UniProtKB-KW"/>
</dbReference>
<keyword evidence="2" id="KW-0285">Flavoprotein</keyword>
<dbReference type="InterPro" id="IPR017938">
    <property type="entry name" value="Riboflavin_synthase-like_b-brl"/>
</dbReference>
<sequence>MHQKTWEADGVTSVTLVDPSRAALPAWEPGAHVALRLSDGLVREYSLCSAPEDTSRWTVAVLRAENSRGGSTYVHDRLPIGAEIEVDGPRNAFSIDPDAAHHILIAGGVGITPIVAMMRRLESEGRSWRMLYAGRSRRSMAFVDEVAAHSASTVHADDERGGLPGLRALFEDVPPGSVAYCCGPGALLDAVADVVPSDISLRSERFAAPVVEVDTGGDTAFDVVLDRTGQRIPVPADKSVLDALADAGVDVPSSCTEGICGTCEVAVVKGDLDHRDFVLTDTEHASGQMMLPCVSRCRSAELVLDL</sequence>
<protein>
    <submittedName>
        <fullName evidence="10">Flavodoxin reductases (Ferredoxin-NADPH reductases) family 1</fullName>
    </submittedName>
</protein>
<proteinExistence type="predicted"/>
<dbReference type="InterPro" id="IPR050415">
    <property type="entry name" value="MRET"/>
</dbReference>
<evidence type="ECO:0000256" key="7">
    <source>
        <dbReference type="ARBA" id="ARBA00023014"/>
    </source>
</evidence>
<dbReference type="InterPro" id="IPR001433">
    <property type="entry name" value="OxRdtase_FAD/NAD-bd"/>
</dbReference>